<evidence type="ECO:0000256" key="3">
    <source>
        <dbReference type="ARBA" id="ARBA00022448"/>
    </source>
</evidence>
<evidence type="ECO:0000256" key="9">
    <source>
        <dbReference type="RuleBase" id="RU362091"/>
    </source>
</evidence>
<evidence type="ECO:0000256" key="8">
    <source>
        <dbReference type="ARBA" id="ARBA00023136"/>
    </source>
</evidence>
<evidence type="ECO:0000313" key="12">
    <source>
        <dbReference type="Proteomes" id="UP000646776"/>
    </source>
</evidence>
<evidence type="ECO:0000256" key="1">
    <source>
        <dbReference type="ARBA" id="ARBA00004651"/>
    </source>
</evidence>
<feature type="transmembrane region" description="Helical" evidence="10">
    <location>
        <begin position="341"/>
        <end position="369"/>
    </location>
</feature>
<feature type="transmembrane region" description="Helical" evidence="10">
    <location>
        <begin position="415"/>
        <end position="435"/>
    </location>
</feature>
<evidence type="ECO:0000256" key="10">
    <source>
        <dbReference type="SAM" id="Phobius"/>
    </source>
</evidence>
<evidence type="ECO:0000256" key="5">
    <source>
        <dbReference type="ARBA" id="ARBA00022692"/>
    </source>
</evidence>
<keyword evidence="8 10" id="KW-0472">Membrane</keyword>
<feature type="transmembrane region" description="Helical" evidence="10">
    <location>
        <begin position="159"/>
        <end position="177"/>
    </location>
</feature>
<dbReference type="PANTHER" id="PTHR48086">
    <property type="entry name" value="SODIUM/PROLINE SYMPORTER-RELATED"/>
    <property type="match status" value="1"/>
</dbReference>
<dbReference type="RefSeq" id="WP_229871204.1">
    <property type="nucleotide sequence ID" value="NZ_BMSA01000044.1"/>
</dbReference>
<dbReference type="Gene3D" id="1.20.1730.10">
    <property type="entry name" value="Sodium/glucose cotransporter"/>
    <property type="match status" value="1"/>
</dbReference>
<reference evidence="11" key="2">
    <citation type="submission" date="2020-09" db="EMBL/GenBank/DDBJ databases">
        <authorList>
            <person name="Sun Q."/>
            <person name="Ohkuma M."/>
        </authorList>
    </citation>
    <scope>NUCLEOTIDE SEQUENCE</scope>
    <source>
        <strain evidence="11">JCM 4125</strain>
    </source>
</reference>
<evidence type="ECO:0000256" key="4">
    <source>
        <dbReference type="ARBA" id="ARBA00022475"/>
    </source>
</evidence>
<keyword evidence="6" id="KW-0769">Symport</keyword>
<dbReference type="GO" id="GO:0006847">
    <property type="term" value="P:plasma membrane acetate transport"/>
    <property type="evidence" value="ECO:0007669"/>
    <property type="project" value="TreeGrafter"/>
</dbReference>
<dbReference type="Proteomes" id="UP000646776">
    <property type="component" value="Unassembled WGS sequence"/>
</dbReference>
<dbReference type="Pfam" id="PF00474">
    <property type="entry name" value="SSF"/>
    <property type="match status" value="1"/>
</dbReference>
<feature type="transmembrane region" description="Helical" evidence="10">
    <location>
        <begin position="12"/>
        <end position="31"/>
    </location>
</feature>
<dbReference type="InterPro" id="IPR001734">
    <property type="entry name" value="Na/solute_symporter"/>
</dbReference>
<dbReference type="PANTHER" id="PTHR48086:SF6">
    <property type="entry name" value="CATION_ACETATE SYMPORTER ACTP"/>
    <property type="match status" value="1"/>
</dbReference>
<reference evidence="11" key="1">
    <citation type="journal article" date="2014" name="Int. J. Syst. Evol. Microbiol.">
        <title>Complete genome sequence of Corynebacterium casei LMG S-19264T (=DSM 44701T), isolated from a smear-ripened cheese.</title>
        <authorList>
            <consortium name="US DOE Joint Genome Institute (JGI-PGF)"/>
            <person name="Walter F."/>
            <person name="Albersmeier A."/>
            <person name="Kalinowski J."/>
            <person name="Ruckert C."/>
        </authorList>
    </citation>
    <scope>NUCLEOTIDE SEQUENCE</scope>
    <source>
        <strain evidence="11">JCM 4125</strain>
    </source>
</reference>
<gene>
    <name evidence="11" type="ORF">GCM10010226_84900</name>
</gene>
<evidence type="ECO:0000313" key="11">
    <source>
        <dbReference type="EMBL" id="GGT94104.1"/>
    </source>
</evidence>
<comment type="caution">
    <text evidence="11">The sequence shown here is derived from an EMBL/GenBank/DDBJ whole genome shotgun (WGS) entry which is preliminary data.</text>
</comment>
<keyword evidence="12" id="KW-1185">Reference proteome</keyword>
<dbReference type="InterPro" id="IPR038377">
    <property type="entry name" value="Na/Glc_symporter_sf"/>
</dbReference>
<feature type="transmembrane region" description="Helical" evidence="10">
    <location>
        <begin position="483"/>
        <end position="503"/>
    </location>
</feature>
<evidence type="ECO:0000256" key="6">
    <source>
        <dbReference type="ARBA" id="ARBA00022847"/>
    </source>
</evidence>
<dbReference type="InterPro" id="IPR050277">
    <property type="entry name" value="Sodium:Solute_Symporter"/>
</dbReference>
<keyword evidence="5 10" id="KW-0812">Transmembrane</keyword>
<accession>A0A918HQF1</accession>
<proteinExistence type="inferred from homology"/>
<dbReference type="GO" id="GO:0015293">
    <property type="term" value="F:symporter activity"/>
    <property type="evidence" value="ECO:0007669"/>
    <property type="project" value="UniProtKB-KW"/>
</dbReference>
<dbReference type="AlphaFoldDB" id="A0A918HQF1"/>
<evidence type="ECO:0000256" key="2">
    <source>
        <dbReference type="ARBA" id="ARBA00006434"/>
    </source>
</evidence>
<feature type="transmembrane region" description="Helical" evidence="10">
    <location>
        <begin position="52"/>
        <end position="74"/>
    </location>
</feature>
<protein>
    <submittedName>
        <fullName evidence="11">Cation acetate symporter</fullName>
    </submittedName>
</protein>
<sequence>MNAGDSAQGFALVAFTAIVTVTLMLCVVSGPDSENLEEFYTGYARFSPLRNGLAIAGDYISAATVLGTGGVVALAGYDGIVLAVATSLSLALLMAVLAEPLRGSGRFTLGDVLARGTPERSVRLATAAVTLVALLPLMLVQLASCGDLVAFVLGFDDSVARTVCIVALGLLMMGYAAMGGMQGTASVQILKMIVLIVSGLAVSALVLRRFDYDVGTLLRAAADRSLAPGLYLRPGLQFGTGSYPRLDMIGTTVTLVLGAACLPHITMRLYGARSAPQVRRAMAWAVSLVAVSVLIVVVCAVGAAALLGGRAIRAVDPQGDSAFLLAARAAVEPGPGLAGNLLLTGVTTALFLTLLASVAGMILACAGTLAHDVFAPRTSAAPPPRQEIRIARAAALGVGCAAVALAVPVQHRNLHALSMLSMSVGASVIAPALLYSLLWRRFDRTGLLWTLVGGTASVLICFPATSLVSGTPQAALPGVDVNWLPLATTGAITVPLGFALGWLGSVLPRRHDRVPEPAGRAPAVAGARIES</sequence>
<dbReference type="PROSITE" id="PS50283">
    <property type="entry name" value="NA_SOLUT_SYMP_3"/>
    <property type="match status" value="1"/>
</dbReference>
<dbReference type="GO" id="GO:0005886">
    <property type="term" value="C:plasma membrane"/>
    <property type="evidence" value="ECO:0007669"/>
    <property type="project" value="UniProtKB-SubCell"/>
</dbReference>
<comment type="subcellular location">
    <subcellularLocation>
        <location evidence="1">Cell membrane</location>
        <topology evidence="1">Multi-pass membrane protein</topology>
    </subcellularLocation>
</comment>
<name>A0A918HQF1_9ACTN</name>
<feature type="transmembrane region" description="Helical" evidence="10">
    <location>
        <begin position="122"/>
        <end position="139"/>
    </location>
</feature>
<feature type="transmembrane region" description="Helical" evidence="10">
    <location>
        <begin position="447"/>
        <end position="471"/>
    </location>
</feature>
<feature type="transmembrane region" description="Helical" evidence="10">
    <location>
        <begin position="248"/>
        <end position="270"/>
    </location>
</feature>
<dbReference type="EMBL" id="BMSA01000044">
    <property type="protein sequence ID" value="GGT94104.1"/>
    <property type="molecule type" value="Genomic_DNA"/>
</dbReference>
<dbReference type="GO" id="GO:0015123">
    <property type="term" value="F:acetate transmembrane transporter activity"/>
    <property type="evidence" value="ECO:0007669"/>
    <property type="project" value="TreeGrafter"/>
</dbReference>
<keyword evidence="4" id="KW-1003">Cell membrane</keyword>
<dbReference type="CDD" id="cd11480">
    <property type="entry name" value="SLC5sbd_u4"/>
    <property type="match status" value="1"/>
</dbReference>
<organism evidence="11 12">
    <name type="scientific">Streptomyces phaeofaciens</name>
    <dbReference type="NCBI Taxonomy" id="68254"/>
    <lineage>
        <taxon>Bacteria</taxon>
        <taxon>Bacillati</taxon>
        <taxon>Actinomycetota</taxon>
        <taxon>Actinomycetes</taxon>
        <taxon>Kitasatosporales</taxon>
        <taxon>Streptomycetaceae</taxon>
        <taxon>Streptomyces</taxon>
    </lineage>
</organism>
<feature type="transmembrane region" description="Helical" evidence="10">
    <location>
        <begin position="80"/>
        <end position="101"/>
    </location>
</feature>
<keyword evidence="3" id="KW-0813">Transport</keyword>
<evidence type="ECO:0000256" key="7">
    <source>
        <dbReference type="ARBA" id="ARBA00022989"/>
    </source>
</evidence>
<feature type="transmembrane region" description="Helical" evidence="10">
    <location>
        <begin position="390"/>
        <end position="409"/>
    </location>
</feature>
<feature type="transmembrane region" description="Helical" evidence="10">
    <location>
        <begin position="282"/>
        <end position="307"/>
    </location>
</feature>
<comment type="similarity">
    <text evidence="2 9">Belongs to the sodium:solute symporter (SSF) (TC 2.A.21) family.</text>
</comment>
<keyword evidence="7 10" id="KW-1133">Transmembrane helix</keyword>
<feature type="transmembrane region" description="Helical" evidence="10">
    <location>
        <begin position="189"/>
        <end position="207"/>
    </location>
</feature>